<feature type="region of interest" description="Disordered" evidence="1">
    <location>
        <begin position="1"/>
        <end position="23"/>
    </location>
</feature>
<keyword evidence="2" id="KW-1185">Reference proteome</keyword>
<dbReference type="WBParaSite" id="nRc.2.0.1.t28519-RA">
    <property type="protein sequence ID" value="nRc.2.0.1.t28519-RA"/>
    <property type="gene ID" value="nRc.2.0.1.g28519"/>
</dbReference>
<sequence>MLDGRNGARTTKNALQKFQDASQKDRDCIAVFSSASHFFQDNLRKNQDGRLCPGTLSVPLP</sequence>
<evidence type="ECO:0000313" key="2">
    <source>
        <dbReference type="Proteomes" id="UP000887565"/>
    </source>
</evidence>
<organism evidence="2 3">
    <name type="scientific">Romanomermis culicivorax</name>
    <name type="common">Nematode worm</name>
    <dbReference type="NCBI Taxonomy" id="13658"/>
    <lineage>
        <taxon>Eukaryota</taxon>
        <taxon>Metazoa</taxon>
        <taxon>Ecdysozoa</taxon>
        <taxon>Nematoda</taxon>
        <taxon>Enoplea</taxon>
        <taxon>Dorylaimia</taxon>
        <taxon>Mermithida</taxon>
        <taxon>Mermithoidea</taxon>
        <taxon>Mermithidae</taxon>
        <taxon>Romanomermis</taxon>
    </lineage>
</organism>
<evidence type="ECO:0000313" key="3">
    <source>
        <dbReference type="WBParaSite" id="nRc.2.0.1.t28519-RA"/>
    </source>
</evidence>
<dbReference type="AlphaFoldDB" id="A0A915JQI2"/>
<reference evidence="3" key="1">
    <citation type="submission" date="2022-11" db="UniProtKB">
        <authorList>
            <consortium name="WormBaseParasite"/>
        </authorList>
    </citation>
    <scope>IDENTIFICATION</scope>
</reference>
<name>A0A915JQI2_ROMCU</name>
<feature type="compositionally biased region" description="Polar residues" evidence="1">
    <location>
        <begin position="8"/>
        <end position="21"/>
    </location>
</feature>
<protein>
    <submittedName>
        <fullName evidence="3">Uncharacterized protein</fullName>
    </submittedName>
</protein>
<accession>A0A915JQI2</accession>
<evidence type="ECO:0000256" key="1">
    <source>
        <dbReference type="SAM" id="MobiDB-lite"/>
    </source>
</evidence>
<proteinExistence type="predicted"/>
<dbReference type="Proteomes" id="UP000887565">
    <property type="component" value="Unplaced"/>
</dbReference>